<dbReference type="Gene3D" id="1.20.120.520">
    <property type="entry name" value="nmb1532 protein domain like"/>
    <property type="match status" value="1"/>
</dbReference>
<evidence type="ECO:0000313" key="2">
    <source>
        <dbReference type="EMBL" id="MBL0393682.1"/>
    </source>
</evidence>
<sequence length="172" mass="19221">MPAETPLTSFTRCHLGIVTQLEGTARLPELVDAANHARQVAQSTLELFRTAILPHHAEEEAELFPAVLQSANANERKAVRGMIERLVAEHREVEGLWKRLEPSVRAAARGNRAEVDAEIMEELVRAFLRHARYEETVFLPLAERILGRNGNHMAALGLALHLRNVPQVVGYI</sequence>
<proteinExistence type="predicted"/>
<dbReference type="AlphaFoldDB" id="A0A936Z4W3"/>
<organism evidence="2 3">
    <name type="scientific">Ramlibacter monticola</name>
    <dbReference type="NCBI Taxonomy" id="1926872"/>
    <lineage>
        <taxon>Bacteria</taxon>
        <taxon>Pseudomonadati</taxon>
        <taxon>Pseudomonadota</taxon>
        <taxon>Betaproteobacteria</taxon>
        <taxon>Burkholderiales</taxon>
        <taxon>Comamonadaceae</taxon>
        <taxon>Ramlibacter</taxon>
    </lineage>
</organism>
<protein>
    <submittedName>
        <fullName evidence="2">Hemerythrin domain-containing protein</fullName>
    </submittedName>
</protein>
<dbReference type="Proteomes" id="UP000599109">
    <property type="component" value="Unassembled WGS sequence"/>
</dbReference>
<evidence type="ECO:0000313" key="3">
    <source>
        <dbReference type="Proteomes" id="UP000599109"/>
    </source>
</evidence>
<feature type="domain" description="Hemerythrin-like" evidence="1">
    <location>
        <begin position="6"/>
        <end position="142"/>
    </location>
</feature>
<dbReference type="Pfam" id="PF01814">
    <property type="entry name" value="Hemerythrin"/>
    <property type="match status" value="1"/>
</dbReference>
<evidence type="ECO:0000259" key="1">
    <source>
        <dbReference type="Pfam" id="PF01814"/>
    </source>
</evidence>
<accession>A0A936Z4W3</accession>
<keyword evidence="3" id="KW-1185">Reference proteome</keyword>
<gene>
    <name evidence="2" type="ORF">JJ685_21275</name>
</gene>
<comment type="caution">
    <text evidence="2">The sequence shown here is derived from an EMBL/GenBank/DDBJ whole genome shotgun (WGS) entry which is preliminary data.</text>
</comment>
<name>A0A936Z4W3_9BURK</name>
<dbReference type="InterPro" id="IPR012312">
    <property type="entry name" value="Hemerythrin-like"/>
</dbReference>
<dbReference type="EMBL" id="JAEQNE010000006">
    <property type="protein sequence ID" value="MBL0393682.1"/>
    <property type="molecule type" value="Genomic_DNA"/>
</dbReference>
<reference evidence="2 3" key="1">
    <citation type="journal article" date="2017" name="Int. J. Syst. Evol. Microbiol.">
        <title>Ramlibacter monticola sp. nov., isolated from forest soil.</title>
        <authorList>
            <person name="Chaudhary D.K."/>
            <person name="Kim J."/>
        </authorList>
    </citation>
    <scope>NUCLEOTIDE SEQUENCE [LARGE SCALE GENOMIC DNA]</scope>
    <source>
        <strain evidence="2 3">KACC 19175</strain>
    </source>
</reference>